<reference evidence="1" key="2">
    <citation type="submission" date="2013-04" db="UniProtKB">
        <authorList>
            <consortium name="EnsemblPlants"/>
        </authorList>
    </citation>
    <scope>IDENTIFICATION</scope>
</reference>
<proteinExistence type="predicted"/>
<dbReference type="InterPro" id="IPR044658">
    <property type="entry name" value="bHLH92/bHLH041-like"/>
</dbReference>
<dbReference type="Proteomes" id="UP000006038">
    <property type="component" value="Chromosome 1"/>
</dbReference>
<reference evidence="1" key="1">
    <citation type="journal article" date="2013" name="Nat. Commun.">
        <title>Whole-genome sequencing of Oryza brachyantha reveals mechanisms underlying Oryza genome evolution.</title>
        <authorList>
            <person name="Chen J."/>
            <person name="Huang Q."/>
            <person name="Gao D."/>
            <person name="Wang J."/>
            <person name="Lang Y."/>
            <person name="Liu T."/>
            <person name="Li B."/>
            <person name="Bai Z."/>
            <person name="Luis Goicoechea J."/>
            <person name="Liang C."/>
            <person name="Chen C."/>
            <person name="Zhang W."/>
            <person name="Sun S."/>
            <person name="Liao Y."/>
            <person name="Zhang X."/>
            <person name="Yang L."/>
            <person name="Song C."/>
            <person name="Wang M."/>
            <person name="Shi J."/>
            <person name="Liu G."/>
            <person name="Liu J."/>
            <person name="Zhou H."/>
            <person name="Zhou W."/>
            <person name="Yu Q."/>
            <person name="An N."/>
            <person name="Chen Y."/>
            <person name="Cai Q."/>
            <person name="Wang B."/>
            <person name="Liu B."/>
            <person name="Min J."/>
            <person name="Huang Y."/>
            <person name="Wu H."/>
            <person name="Li Z."/>
            <person name="Zhang Y."/>
            <person name="Yin Y."/>
            <person name="Song W."/>
            <person name="Jiang J."/>
            <person name="Jackson S.A."/>
            <person name="Wing R.A."/>
            <person name="Wang J."/>
            <person name="Chen M."/>
        </authorList>
    </citation>
    <scope>NUCLEOTIDE SEQUENCE [LARGE SCALE GENOMIC DNA]</scope>
    <source>
        <strain evidence="1">cv. IRGC 101232</strain>
    </source>
</reference>
<evidence type="ECO:0000313" key="2">
    <source>
        <dbReference type="Proteomes" id="UP000006038"/>
    </source>
</evidence>
<dbReference type="PANTHER" id="PTHR46665:SF7">
    <property type="entry name" value="OS01G0773800 PROTEIN"/>
    <property type="match status" value="1"/>
</dbReference>
<protein>
    <submittedName>
        <fullName evidence="1">Uncharacterized protein</fullName>
    </submittedName>
</protein>
<dbReference type="HOGENOM" id="CLU_085195_0_0_1"/>
<dbReference type="Gramene" id="OB01G41610.1">
    <property type="protein sequence ID" value="OB01G41610.1"/>
    <property type="gene ID" value="OB01G41610"/>
</dbReference>
<dbReference type="PANTHER" id="PTHR46665">
    <property type="entry name" value="TRANSCRIPTION FACTOR BHLH041-RELATED-RELATED"/>
    <property type="match status" value="1"/>
</dbReference>
<organism evidence="1">
    <name type="scientific">Oryza brachyantha</name>
    <name type="common">malo sina</name>
    <dbReference type="NCBI Taxonomy" id="4533"/>
    <lineage>
        <taxon>Eukaryota</taxon>
        <taxon>Viridiplantae</taxon>
        <taxon>Streptophyta</taxon>
        <taxon>Embryophyta</taxon>
        <taxon>Tracheophyta</taxon>
        <taxon>Spermatophyta</taxon>
        <taxon>Magnoliopsida</taxon>
        <taxon>Liliopsida</taxon>
        <taxon>Poales</taxon>
        <taxon>Poaceae</taxon>
        <taxon>BOP clade</taxon>
        <taxon>Oryzoideae</taxon>
        <taxon>Oryzeae</taxon>
        <taxon>Oryzinae</taxon>
        <taxon>Oryza</taxon>
    </lineage>
</organism>
<accession>J3L4K5</accession>
<name>J3L4K5_ORYBR</name>
<evidence type="ECO:0000313" key="1">
    <source>
        <dbReference type="EnsemblPlants" id="OB01G41610.1"/>
    </source>
</evidence>
<sequence length="228" mass="24838">MDDDDVCHPFYFAVQDDTVDEELLMSLSFLLPPPAPEAEAVQQAVQESAFSAYQSAAASASSSAESLRRRFLLYDRSAIPPAHRAAINFIVGAAANYIRHLEGKKEWLRARNEELGLAPPPPARPGAVMVVKVRAESELGPMVDVFEAVLRRLKAMEELQVTAIQSCLCDGGMWMDVAVESKISSREVDKAIRNALRELQEIGPGSCLQIGSKTSFSCQVESGVLLTS</sequence>
<dbReference type="AlphaFoldDB" id="J3L4K5"/>
<keyword evidence="2" id="KW-1185">Reference proteome</keyword>
<dbReference type="EnsemblPlants" id="OB01G41610.1">
    <property type="protein sequence ID" value="OB01G41610.1"/>
    <property type="gene ID" value="OB01G41610"/>
</dbReference>